<dbReference type="Pfam" id="PF02348">
    <property type="entry name" value="CTP_transf_3"/>
    <property type="match status" value="1"/>
</dbReference>
<dbReference type="EMBL" id="UOFR01000043">
    <property type="protein sequence ID" value="VAW97044.1"/>
    <property type="molecule type" value="Genomic_DNA"/>
</dbReference>
<name>A0A3B1ASS3_9ZZZZ</name>
<dbReference type="HAMAP" id="MF_00057">
    <property type="entry name" value="KdsB"/>
    <property type="match status" value="1"/>
</dbReference>
<dbReference type="GO" id="GO:1901137">
    <property type="term" value="P:carbohydrate derivative biosynthetic process"/>
    <property type="evidence" value="ECO:0007669"/>
    <property type="project" value="UniProtKB-ARBA"/>
</dbReference>
<dbReference type="PANTHER" id="PTHR42866">
    <property type="entry name" value="3-DEOXY-MANNO-OCTULOSONATE CYTIDYLYLTRANSFERASE"/>
    <property type="match status" value="1"/>
</dbReference>
<proteinExistence type="inferred from homology"/>
<dbReference type="NCBIfam" id="TIGR00466">
    <property type="entry name" value="kdsB"/>
    <property type="match status" value="1"/>
</dbReference>
<evidence type="ECO:0000256" key="3">
    <source>
        <dbReference type="ARBA" id="ARBA00022695"/>
    </source>
</evidence>
<dbReference type="Gene3D" id="3.90.550.10">
    <property type="entry name" value="Spore Coat Polysaccharide Biosynthesis Protein SpsA, Chain A"/>
    <property type="match status" value="1"/>
</dbReference>
<dbReference type="CDD" id="cd02517">
    <property type="entry name" value="CMP-KDO-Synthetase"/>
    <property type="match status" value="1"/>
</dbReference>
<evidence type="ECO:0000256" key="2">
    <source>
        <dbReference type="ARBA" id="ARBA00022679"/>
    </source>
</evidence>
<dbReference type="InterPro" id="IPR029044">
    <property type="entry name" value="Nucleotide-diphossugar_trans"/>
</dbReference>
<keyword evidence="3 4" id="KW-0548">Nucleotidyltransferase</keyword>
<evidence type="ECO:0000256" key="1">
    <source>
        <dbReference type="ARBA" id="ARBA00004370"/>
    </source>
</evidence>
<gene>
    <name evidence="4" type="ORF">MNBD_GAMMA21-827</name>
</gene>
<dbReference type="InterPro" id="IPR003329">
    <property type="entry name" value="Cytidylyl_trans"/>
</dbReference>
<dbReference type="FunFam" id="3.90.550.10:FF:000011">
    <property type="entry name" value="3-deoxy-manno-octulosonate cytidylyltransferase"/>
    <property type="match status" value="1"/>
</dbReference>
<dbReference type="AlphaFoldDB" id="A0A3B1ASS3"/>
<dbReference type="EC" id="2.7.7.38" evidence="4"/>
<dbReference type="InterPro" id="IPR004528">
    <property type="entry name" value="KdsB"/>
</dbReference>
<dbReference type="SUPFAM" id="SSF53448">
    <property type="entry name" value="Nucleotide-diphospho-sugar transferases"/>
    <property type="match status" value="1"/>
</dbReference>
<sequence length="260" mass="29042">MSFTVIIPARFASTRLPGKILKDIEGKTLLHRVFLCVKQSAADSIIVATDDQRIVDEATSIGVDVCVTDVAHESGTQRISEVITKLKISAETIIVNVQGDEPFMPATCIEQVAKLLIENDQIEMATLYTPLLGYNEIADSNVVKVVVNKNDEAMYFSRASIPWFRDEYEQSNYSTEHLQNTFRHIGIYAYRAGFVNKLIAYPSCQLEQIEKLEQLRALWNGHKIKVAQAINVPGPGIDSESDLVLARERVRLEDSGQSGR</sequence>
<dbReference type="GO" id="GO:0008690">
    <property type="term" value="F:3-deoxy-manno-octulosonate cytidylyltransferase activity"/>
    <property type="evidence" value="ECO:0007669"/>
    <property type="project" value="UniProtKB-EC"/>
</dbReference>
<organism evidence="4">
    <name type="scientific">hydrothermal vent metagenome</name>
    <dbReference type="NCBI Taxonomy" id="652676"/>
    <lineage>
        <taxon>unclassified sequences</taxon>
        <taxon>metagenomes</taxon>
        <taxon>ecological metagenomes</taxon>
    </lineage>
</organism>
<evidence type="ECO:0000313" key="4">
    <source>
        <dbReference type="EMBL" id="VAW97044.1"/>
    </source>
</evidence>
<keyword evidence="2 4" id="KW-0808">Transferase</keyword>
<accession>A0A3B1ASS3</accession>
<comment type="subcellular location">
    <subcellularLocation>
        <location evidence="1">Membrane</location>
    </subcellularLocation>
</comment>
<dbReference type="GO" id="GO:0016020">
    <property type="term" value="C:membrane"/>
    <property type="evidence" value="ECO:0007669"/>
    <property type="project" value="UniProtKB-SubCell"/>
</dbReference>
<dbReference type="NCBIfam" id="NF003952">
    <property type="entry name" value="PRK05450.1-5"/>
    <property type="match status" value="1"/>
</dbReference>
<dbReference type="PANTHER" id="PTHR42866:SF2">
    <property type="entry name" value="3-DEOXY-MANNO-OCTULOSONATE CYTIDYLYLTRANSFERASE, MITOCHONDRIAL"/>
    <property type="match status" value="1"/>
</dbReference>
<protein>
    <submittedName>
        <fullName evidence="4">3-deoxy-manno-octulosonate cytidylyltransferase</fullName>
        <ecNumber evidence="4">2.7.7.38</ecNumber>
    </submittedName>
</protein>
<dbReference type="GO" id="GO:0044281">
    <property type="term" value="P:small molecule metabolic process"/>
    <property type="evidence" value="ECO:0007669"/>
    <property type="project" value="UniProtKB-ARBA"/>
</dbReference>
<reference evidence="4" key="1">
    <citation type="submission" date="2018-06" db="EMBL/GenBank/DDBJ databases">
        <authorList>
            <person name="Zhirakovskaya E."/>
        </authorList>
    </citation>
    <scope>NUCLEOTIDE SEQUENCE</scope>
</reference>
<dbReference type="GO" id="GO:0005829">
    <property type="term" value="C:cytosol"/>
    <property type="evidence" value="ECO:0007669"/>
    <property type="project" value="TreeGrafter"/>
</dbReference>